<sequence>MKIKSFIISGLLLAVTALFTECLTKGSEHDVNSDNYVNNIRLETAYTGDFPRVAFVEKKVLIGCTPGSKLRLKCLSFLLTSVIPNMIDQLFGVSMDRYRFDFQTGTSFYIHNDGKIDSWKSPHKRALRAPLESQNE</sequence>
<organism evidence="2 3">
    <name type="scientific">Clunio marinus</name>
    <dbReference type="NCBI Taxonomy" id="568069"/>
    <lineage>
        <taxon>Eukaryota</taxon>
        <taxon>Metazoa</taxon>
        <taxon>Ecdysozoa</taxon>
        <taxon>Arthropoda</taxon>
        <taxon>Hexapoda</taxon>
        <taxon>Insecta</taxon>
        <taxon>Pterygota</taxon>
        <taxon>Neoptera</taxon>
        <taxon>Endopterygota</taxon>
        <taxon>Diptera</taxon>
        <taxon>Nematocera</taxon>
        <taxon>Chironomoidea</taxon>
        <taxon>Chironomidae</taxon>
        <taxon>Clunio</taxon>
    </lineage>
</organism>
<keyword evidence="1" id="KW-0732">Signal</keyword>
<dbReference type="OrthoDB" id="10406859at2759"/>
<evidence type="ECO:0000256" key="1">
    <source>
        <dbReference type="SAM" id="SignalP"/>
    </source>
</evidence>
<keyword evidence="3" id="KW-1185">Reference proteome</keyword>
<evidence type="ECO:0000313" key="3">
    <source>
        <dbReference type="Proteomes" id="UP000183832"/>
    </source>
</evidence>
<dbReference type="Proteomes" id="UP000183832">
    <property type="component" value="Unassembled WGS sequence"/>
</dbReference>
<feature type="signal peptide" evidence="1">
    <location>
        <begin position="1"/>
        <end position="22"/>
    </location>
</feature>
<proteinExistence type="predicted"/>
<feature type="chain" id="PRO_5009619041" evidence="1">
    <location>
        <begin position="23"/>
        <end position="136"/>
    </location>
</feature>
<protein>
    <submittedName>
        <fullName evidence="2">CLUMA_CG003331, isoform A</fullName>
    </submittedName>
</protein>
<dbReference type="AlphaFoldDB" id="A0A1J1HNA6"/>
<gene>
    <name evidence="2" type="ORF">CLUMA_CG003331</name>
</gene>
<reference evidence="2 3" key="1">
    <citation type="submission" date="2015-04" db="EMBL/GenBank/DDBJ databases">
        <authorList>
            <person name="Syromyatnikov M.Y."/>
            <person name="Popov V.N."/>
        </authorList>
    </citation>
    <scope>NUCLEOTIDE SEQUENCE [LARGE SCALE GENOMIC DNA]</scope>
</reference>
<evidence type="ECO:0000313" key="2">
    <source>
        <dbReference type="EMBL" id="CRK89533.1"/>
    </source>
</evidence>
<accession>A0A1J1HNA6</accession>
<name>A0A1J1HNA6_9DIPT</name>
<dbReference type="EMBL" id="CVRI01000013">
    <property type="protein sequence ID" value="CRK89533.1"/>
    <property type="molecule type" value="Genomic_DNA"/>
</dbReference>